<keyword evidence="8" id="KW-1185">Reference proteome</keyword>
<dbReference type="Proteomes" id="UP000663281">
    <property type="component" value="Chromosome"/>
</dbReference>
<dbReference type="SUPFAM" id="SSF140478">
    <property type="entry name" value="LemA-like"/>
    <property type="match status" value="1"/>
</dbReference>
<evidence type="ECO:0000256" key="5">
    <source>
        <dbReference type="ARBA" id="ARBA00023136"/>
    </source>
</evidence>
<evidence type="ECO:0000313" key="8">
    <source>
        <dbReference type="Proteomes" id="UP000663281"/>
    </source>
</evidence>
<dbReference type="GO" id="GO:0016020">
    <property type="term" value="C:membrane"/>
    <property type="evidence" value="ECO:0007669"/>
    <property type="project" value="UniProtKB-SubCell"/>
</dbReference>
<name>A0A974XKF3_9GAMM</name>
<evidence type="ECO:0000313" key="7">
    <source>
        <dbReference type="EMBL" id="QSX30036.1"/>
    </source>
</evidence>
<evidence type="ECO:0000256" key="1">
    <source>
        <dbReference type="ARBA" id="ARBA00004167"/>
    </source>
</evidence>
<comment type="subcellular location">
    <subcellularLocation>
        <location evidence="1">Membrane</location>
        <topology evidence="1">Single-pass membrane protein</topology>
    </subcellularLocation>
</comment>
<dbReference type="PANTHER" id="PTHR34478">
    <property type="entry name" value="PROTEIN LEMA"/>
    <property type="match status" value="1"/>
</dbReference>
<keyword evidence="3 6" id="KW-0812">Transmembrane</keyword>
<dbReference type="RefSeq" id="WP_207325020.1">
    <property type="nucleotide sequence ID" value="NZ_CP071504.1"/>
</dbReference>
<evidence type="ECO:0000256" key="6">
    <source>
        <dbReference type="SAM" id="Phobius"/>
    </source>
</evidence>
<dbReference type="InterPro" id="IPR007156">
    <property type="entry name" value="MamQ_LemA"/>
</dbReference>
<gene>
    <name evidence="7" type="ORF">JYB88_17970</name>
</gene>
<keyword evidence="5 6" id="KW-0472">Membrane</keyword>
<reference evidence="7 8" key="1">
    <citation type="submission" date="2021-03" db="EMBL/GenBank/DDBJ databases">
        <title>Novel species identification of genus Shewanella.</title>
        <authorList>
            <person name="Liu G."/>
            <person name="Zhang Q."/>
        </authorList>
    </citation>
    <scope>NUCLEOTIDE SEQUENCE [LARGE SCALE GENOMIC DNA]</scope>
    <source>
        <strain evidence="7 8">FJAT-53726</strain>
    </source>
</reference>
<dbReference type="Gene3D" id="1.20.1440.20">
    <property type="entry name" value="LemA-like domain"/>
    <property type="match status" value="1"/>
</dbReference>
<evidence type="ECO:0000256" key="4">
    <source>
        <dbReference type="ARBA" id="ARBA00022989"/>
    </source>
</evidence>
<comment type="similarity">
    <text evidence="2">Belongs to the LemA family.</text>
</comment>
<keyword evidence="4 6" id="KW-1133">Transmembrane helix</keyword>
<feature type="transmembrane region" description="Helical" evidence="6">
    <location>
        <begin position="6"/>
        <end position="23"/>
    </location>
</feature>
<proteinExistence type="inferred from homology"/>
<protein>
    <submittedName>
        <fullName evidence="7">LemA family protein</fullName>
    </submittedName>
</protein>
<dbReference type="Pfam" id="PF04011">
    <property type="entry name" value="LemA"/>
    <property type="match status" value="1"/>
</dbReference>
<organism evidence="7 8">
    <name type="scientific">Shewanella cyperi</name>
    <dbReference type="NCBI Taxonomy" id="2814292"/>
    <lineage>
        <taxon>Bacteria</taxon>
        <taxon>Pseudomonadati</taxon>
        <taxon>Pseudomonadota</taxon>
        <taxon>Gammaproteobacteria</taxon>
        <taxon>Alteromonadales</taxon>
        <taxon>Shewanellaceae</taxon>
        <taxon>Shewanella</taxon>
    </lineage>
</organism>
<evidence type="ECO:0000256" key="2">
    <source>
        <dbReference type="ARBA" id="ARBA00008854"/>
    </source>
</evidence>
<dbReference type="PANTHER" id="PTHR34478:SF2">
    <property type="entry name" value="MEMBRANE PROTEIN"/>
    <property type="match status" value="1"/>
</dbReference>
<dbReference type="EMBL" id="CP071504">
    <property type="protein sequence ID" value="QSX30036.1"/>
    <property type="molecule type" value="Genomic_DNA"/>
</dbReference>
<dbReference type="InterPro" id="IPR023353">
    <property type="entry name" value="LemA-like_dom_sf"/>
</dbReference>
<evidence type="ECO:0000256" key="3">
    <source>
        <dbReference type="ARBA" id="ARBA00022692"/>
    </source>
</evidence>
<accession>A0A974XKF3</accession>
<sequence length="189" mass="20991">MEGLLLGLGLLLILTYLWYVSLLKKRATAREALQSVDHQLSKRSQLITTLLARAQTEMAHEQPLPADIIKLQEQTDGPYQPQDARALLQHLQAADQLHGKMSLLFVQLENTPTLLTDSVLLQSMQAYSELETQLCSARRFYNAAVTELNTAVAIFPGSIIARLANIGPMPFYEACEADQAPVNTCDLQK</sequence>
<dbReference type="AlphaFoldDB" id="A0A974XKF3"/>
<dbReference type="KEGG" id="scyp:JYB88_17970"/>